<dbReference type="AlphaFoldDB" id="A0A4R0N8Z0"/>
<proteinExistence type="predicted"/>
<evidence type="ECO:0000313" key="2">
    <source>
        <dbReference type="Proteomes" id="UP000291117"/>
    </source>
</evidence>
<dbReference type="EMBL" id="SJSM01000011">
    <property type="protein sequence ID" value="TCC94704.1"/>
    <property type="molecule type" value="Genomic_DNA"/>
</dbReference>
<organism evidence="1 2">
    <name type="scientific">Pedobacter hiemivivus</name>
    <dbReference type="NCBI Taxonomy" id="2530454"/>
    <lineage>
        <taxon>Bacteria</taxon>
        <taxon>Pseudomonadati</taxon>
        <taxon>Bacteroidota</taxon>
        <taxon>Sphingobacteriia</taxon>
        <taxon>Sphingobacteriales</taxon>
        <taxon>Sphingobacteriaceae</taxon>
        <taxon>Pedobacter</taxon>
    </lineage>
</organism>
<keyword evidence="2" id="KW-1185">Reference proteome</keyword>
<protein>
    <submittedName>
        <fullName evidence="1">Uncharacterized protein</fullName>
    </submittedName>
</protein>
<name>A0A4R0N8Z0_9SPHI</name>
<dbReference type="Proteomes" id="UP000291117">
    <property type="component" value="Unassembled WGS sequence"/>
</dbReference>
<evidence type="ECO:0000313" key="1">
    <source>
        <dbReference type="EMBL" id="TCC94704.1"/>
    </source>
</evidence>
<comment type="caution">
    <text evidence="1">The sequence shown here is derived from an EMBL/GenBank/DDBJ whole genome shotgun (WGS) entry which is preliminary data.</text>
</comment>
<gene>
    <name evidence="1" type="ORF">EZ444_17050</name>
</gene>
<reference evidence="1 2" key="1">
    <citation type="submission" date="2019-02" db="EMBL/GenBank/DDBJ databases">
        <title>Pedobacter sp. RP-3-8 sp. nov., isolated from Arctic soil.</title>
        <authorList>
            <person name="Dahal R.H."/>
        </authorList>
    </citation>
    <scope>NUCLEOTIDE SEQUENCE [LARGE SCALE GENOMIC DNA]</scope>
    <source>
        <strain evidence="1 2">RP-3-8</strain>
    </source>
</reference>
<sequence>MKYKKIHPTIQLSRIVTKPTQLKYRYSFCKENIVTNNQKLETKKGVFLIEKRLFKQWAMMGSNHRPKDYESYRLSVCFMAKITVSVQQCPKIHNNFYTATW</sequence>
<accession>A0A4R0N8Z0</accession>